<dbReference type="SUPFAM" id="SSF159042">
    <property type="entry name" value="Plus3-like"/>
    <property type="match status" value="1"/>
</dbReference>
<feature type="domain" description="Plus3" evidence="6">
    <location>
        <begin position="173"/>
        <end position="298"/>
    </location>
</feature>
<evidence type="ECO:0000259" key="6">
    <source>
        <dbReference type="PROSITE" id="PS51360"/>
    </source>
</evidence>
<sequence>MSTSSKRFRKWVVANVEDLEDESCEVPAKEPEVEQFNGNIMGNAKDRIRLKNLCELDRCLRREDLERKSNIRCQLAQNRLTSQQEEDSGTKEDSQIRRQNLDHQRSGNQRVNDFEDCVGQMDNGMNCPVPQPKENKLRTTDQYSDDSVPSSGSGREIIPRVNPQAEPEELPRVTTREQLSQAVLTRNQLETFLDKPNFEQTVVGCFVRVNICLGSVNFVYQIESLHQGRYSYQLGSKRSNLILGYKYGTEKRYSRMDVVSNHPVTDEEFFRWSTVIPQEKPTLLHIAKKQMDIERAAEYSFPEADVERLVQTERMGSLRHRVQVPSSPRDAHVPTVHRLDLMAPSCSKQSLPERTSKSEELDPEQCMRRKYKKSAVVSRCQVAGETADLQELAQKPEPPKSPNERAEMQDVPELDLYSLHNFKVDIDISGLLPFSSIFPNVKFSSPWKG</sequence>
<dbReference type="RefSeq" id="XP_016982865.1">
    <property type="nucleotide sequence ID" value="XM_017127376.1"/>
</dbReference>
<dbReference type="InterPro" id="IPR004343">
    <property type="entry name" value="Plus-3_dom"/>
</dbReference>
<protein>
    <submittedName>
        <fullName evidence="9">RNA polymerase-associated protein Rtf1-like</fullName>
    </submittedName>
</protein>
<gene>
    <name evidence="9" type="primary">LOC108047267</name>
    <name evidence="7" type="synonym">108047267</name>
</gene>
<evidence type="ECO:0000313" key="8">
    <source>
        <dbReference type="Proteomes" id="UP001652680"/>
    </source>
</evidence>
<keyword evidence="2" id="KW-0805">Transcription regulation</keyword>
<dbReference type="Gene3D" id="3.90.70.200">
    <property type="entry name" value="Plus-3 domain"/>
    <property type="match status" value="1"/>
</dbReference>
<keyword evidence="4" id="KW-0539">Nucleus</keyword>
<dbReference type="InterPro" id="IPR036128">
    <property type="entry name" value="Plus3-like_sf"/>
</dbReference>
<evidence type="ECO:0000313" key="9">
    <source>
        <dbReference type="RefSeq" id="XP_016982865.1"/>
    </source>
</evidence>
<name>A0A6P4EXI7_DRORH</name>
<dbReference type="SMART" id="SM00719">
    <property type="entry name" value="Plus3"/>
    <property type="match status" value="1"/>
</dbReference>
<evidence type="ECO:0000256" key="5">
    <source>
        <dbReference type="SAM" id="MobiDB-lite"/>
    </source>
</evidence>
<dbReference type="Pfam" id="PF03126">
    <property type="entry name" value="Plus-3"/>
    <property type="match status" value="1"/>
</dbReference>
<accession>A0A6P4EXI7</accession>
<keyword evidence="3" id="KW-0804">Transcription</keyword>
<dbReference type="CTD" id="318904"/>
<reference evidence="9" key="2">
    <citation type="submission" date="2025-04" db="UniProtKB">
        <authorList>
            <consortium name="RefSeq"/>
        </authorList>
    </citation>
    <scope>IDENTIFICATION</scope>
</reference>
<dbReference type="PANTHER" id="PTHR13115">
    <property type="entry name" value="RNA POLYMERASE-ASSOCIATED PROTEIN RTF1 HOMOLOG"/>
    <property type="match status" value="1"/>
</dbReference>
<proteinExistence type="predicted"/>
<evidence type="ECO:0000256" key="3">
    <source>
        <dbReference type="ARBA" id="ARBA00023163"/>
    </source>
</evidence>
<reference evidence="7" key="3">
    <citation type="submission" date="2025-05" db="UniProtKB">
        <authorList>
            <consortium name="EnsemblMetazoa"/>
        </authorList>
    </citation>
    <scope>IDENTIFICATION</scope>
</reference>
<feature type="compositionally biased region" description="Polar residues" evidence="5">
    <location>
        <begin position="140"/>
        <end position="153"/>
    </location>
</feature>
<evidence type="ECO:0000256" key="2">
    <source>
        <dbReference type="ARBA" id="ARBA00023015"/>
    </source>
</evidence>
<dbReference type="OrthoDB" id="166375at2759"/>
<evidence type="ECO:0000256" key="1">
    <source>
        <dbReference type="ARBA" id="ARBA00004123"/>
    </source>
</evidence>
<feature type="region of interest" description="Disordered" evidence="5">
    <location>
        <begin position="80"/>
        <end position="176"/>
    </location>
</feature>
<dbReference type="GO" id="GO:0003677">
    <property type="term" value="F:DNA binding"/>
    <property type="evidence" value="ECO:0007669"/>
    <property type="project" value="InterPro"/>
</dbReference>
<evidence type="ECO:0000256" key="4">
    <source>
        <dbReference type="ARBA" id="ARBA00023242"/>
    </source>
</evidence>
<organism evidence="9">
    <name type="scientific">Drosophila rhopaloa</name>
    <name type="common">Fruit fly</name>
    <dbReference type="NCBI Taxonomy" id="1041015"/>
    <lineage>
        <taxon>Eukaryota</taxon>
        <taxon>Metazoa</taxon>
        <taxon>Ecdysozoa</taxon>
        <taxon>Arthropoda</taxon>
        <taxon>Hexapoda</taxon>
        <taxon>Insecta</taxon>
        <taxon>Pterygota</taxon>
        <taxon>Neoptera</taxon>
        <taxon>Endopterygota</taxon>
        <taxon>Diptera</taxon>
        <taxon>Brachycera</taxon>
        <taxon>Muscomorpha</taxon>
        <taxon>Ephydroidea</taxon>
        <taxon>Drosophilidae</taxon>
        <taxon>Drosophila</taxon>
        <taxon>Sophophora</taxon>
    </lineage>
</organism>
<dbReference type="GeneID" id="108047267"/>
<dbReference type="Proteomes" id="UP001652680">
    <property type="component" value="Unassembled WGS sequence"/>
</dbReference>
<dbReference type="PANTHER" id="PTHR13115:SF8">
    <property type="entry name" value="RNA POLYMERASE-ASSOCIATED PROTEIN RTF1 HOMOLOG"/>
    <property type="match status" value="1"/>
</dbReference>
<dbReference type="EnsemblMetazoa" id="XM_017127376.1">
    <property type="protein sequence ID" value="XP_016982865.1"/>
    <property type="gene ID" value="LOC108047267"/>
</dbReference>
<comment type="subcellular location">
    <subcellularLocation>
        <location evidence="1">Nucleus</location>
    </subcellularLocation>
</comment>
<dbReference type="GO" id="GO:0016593">
    <property type="term" value="C:Cdc73/Paf1 complex"/>
    <property type="evidence" value="ECO:0007669"/>
    <property type="project" value="TreeGrafter"/>
</dbReference>
<evidence type="ECO:0000313" key="7">
    <source>
        <dbReference type="EnsemblMetazoa" id="XP_016982865.1"/>
    </source>
</evidence>
<feature type="compositionally biased region" description="Basic and acidic residues" evidence="5">
    <location>
        <begin position="88"/>
        <end position="105"/>
    </location>
</feature>
<reference evidence="8" key="1">
    <citation type="journal article" date="2021" name="Elife">
        <title>Highly contiguous assemblies of 101 drosophilid genomes.</title>
        <authorList>
            <person name="Kim B.Y."/>
            <person name="Wang J.R."/>
            <person name="Miller D.E."/>
            <person name="Barmina O."/>
            <person name="Delaney E."/>
            <person name="Thompson A."/>
            <person name="Comeault A.A."/>
            <person name="Peede D."/>
            <person name="D'Agostino E.R."/>
            <person name="Pelaez J."/>
            <person name="Aguilar J.M."/>
            <person name="Haji D."/>
            <person name="Matsunaga T."/>
            <person name="Armstrong E.E."/>
            <person name="Zych M."/>
            <person name="Ogawa Y."/>
            <person name="Stamenkovic-Radak M."/>
            <person name="Jelic M."/>
            <person name="Veselinovic M.S."/>
            <person name="Tanaskovic M."/>
            <person name="Eric P."/>
            <person name="Gao J.J."/>
            <person name="Katoh T.K."/>
            <person name="Toda M.J."/>
            <person name="Watabe H."/>
            <person name="Watada M."/>
            <person name="Davis J.S."/>
            <person name="Moyle L.C."/>
            <person name="Manoli G."/>
            <person name="Bertolini E."/>
            <person name="Kostal V."/>
            <person name="Hawley R.S."/>
            <person name="Takahashi A."/>
            <person name="Jones C.D."/>
            <person name="Price D.K."/>
            <person name="Whiteman N."/>
            <person name="Kopp A."/>
            <person name="Matute D.R."/>
            <person name="Petrov D.A."/>
        </authorList>
    </citation>
    <scope>NUCLEOTIDE SEQUENCE [LARGE SCALE GENOMIC DNA]</scope>
</reference>
<dbReference type="PROSITE" id="PS51360">
    <property type="entry name" value="PLUS3"/>
    <property type="match status" value="1"/>
</dbReference>
<keyword evidence="8" id="KW-1185">Reference proteome</keyword>
<dbReference type="AlphaFoldDB" id="A0A6P4EXI7"/>
<dbReference type="GO" id="GO:1990269">
    <property type="term" value="F:RNA polymerase II C-terminal domain phosphoserine binding"/>
    <property type="evidence" value="ECO:0007669"/>
    <property type="project" value="TreeGrafter"/>
</dbReference>